<dbReference type="AlphaFoldDB" id="A0A673W1G5"/>
<evidence type="ECO:0000256" key="5">
    <source>
        <dbReference type="ARBA" id="ARBA00023239"/>
    </source>
</evidence>
<dbReference type="Proteomes" id="UP000472277">
    <property type="component" value="Chromosome 4"/>
</dbReference>
<keyword evidence="10" id="KW-1185">Reference proteome</keyword>
<dbReference type="InParanoid" id="A0A673W1G5"/>
<reference evidence="9" key="2">
    <citation type="submission" date="2025-09" db="UniProtKB">
        <authorList>
            <consortium name="Ensembl"/>
        </authorList>
    </citation>
    <scope>IDENTIFICATION</scope>
</reference>
<dbReference type="GO" id="GO:0042351">
    <property type="term" value="P:'de novo' GDP-L-fucose biosynthetic process"/>
    <property type="evidence" value="ECO:0007669"/>
    <property type="project" value="UniProtKB-UniPathway"/>
</dbReference>
<dbReference type="PANTHER" id="PTHR43715">
    <property type="entry name" value="GDP-MANNOSE 4,6-DEHYDRATASE"/>
    <property type="match status" value="1"/>
</dbReference>
<evidence type="ECO:0000256" key="2">
    <source>
        <dbReference type="ARBA" id="ARBA00004912"/>
    </source>
</evidence>
<evidence type="ECO:0000313" key="10">
    <source>
        <dbReference type="Proteomes" id="UP000472277"/>
    </source>
</evidence>
<evidence type="ECO:0000313" key="9">
    <source>
        <dbReference type="Ensembl" id="ENSSTUP00000002783.1"/>
    </source>
</evidence>
<dbReference type="UniPathway" id="UPA00128">
    <property type="reaction ID" value="UER00190"/>
</dbReference>
<dbReference type="InterPro" id="IPR006368">
    <property type="entry name" value="GDP_Man_deHydtase"/>
</dbReference>
<accession>A0A673W1G5</accession>
<gene>
    <name evidence="9" type="primary">GMDS</name>
</gene>
<comment type="cofactor">
    <cofactor evidence="1">
        <name>NADP(+)</name>
        <dbReference type="ChEBI" id="CHEBI:58349"/>
    </cofactor>
</comment>
<dbReference type="Pfam" id="PF16363">
    <property type="entry name" value="GDP_Man_Dehyd"/>
    <property type="match status" value="1"/>
</dbReference>
<dbReference type="Ensembl" id="ENSSTUT00000002961.1">
    <property type="protein sequence ID" value="ENSSTUP00000002783.1"/>
    <property type="gene ID" value="ENSSTUG00000001437.1"/>
</dbReference>
<protein>
    <recommendedName>
        <fullName evidence="4">GDP-mannose 4,6-dehydratase</fullName>
        <ecNumber evidence="4">4.2.1.47</ecNumber>
    </recommendedName>
    <alternativeName>
        <fullName evidence="6">GDP-D-mannose dehydratase</fullName>
    </alternativeName>
</protein>
<dbReference type="GeneTree" id="ENSGT00440000033640"/>
<reference evidence="9" key="1">
    <citation type="submission" date="2025-08" db="UniProtKB">
        <authorList>
            <consortium name="Ensembl"/>
        </authorList>
    </citation>
    <scope>IDENTIFICATION</scope>
</reference>
<name>A0A673W1G5_SALTR</name>
<evidence type="ECO:0000256" key="7">
    <source>
        <dbReference type="SAM" id="SignalP"/>
    </source>
</evidence>
<feature type="signal peptide" evidence="7">
    <location>
        <begin position="1"/>
        <end position="18"/>
    </location>
</feature>
<dbReference type="SUPFAM" id="SSF51735">
    <property type="entry name" value="NAD(P)-binding Rossmann-fold domains"/>
    <property type="match status" value="1"/>
</dbReference>
<evidence type="ECO:0000256" key="4">
    <source>
        <dbReference type="ARBA" id="ARBA00011989"/>
    </source>
</evidence>
<dbReference type="InterPro" id="IPR016040">
    <property type="entry name" value="NAD(P)-bd_dom"/>
</dbReference>
<feature type="domain" description="NAD(P)-binding" evidence="8">
    <location>
        <begin position="58"/>
        <end position="220"/>
    </location>
</feature>
<dbReference type="GO" id="GO:0008446">
    <property type="term" value="F:GDP-mannose 4,6-dehydratase activity"/>
    <property type="evidence" value="ECO:0007669"/>
    <property type="project" value="UniProtKB-EC"/>
</dbReference>
<dbReference type="PANTHER" id="PTHR43715:SF1">
    <property type="entry name" value="GDP-MANNOSE 4,6 DEHYDRATASE"/>
    <property type="match status" value="1"/>
</dbReference>
<evidence type="ECO:0000256" key="3">
    <source>
        <dbReference type="ARBA" id="ARBA00009263"/>
    </source>
</evidence>
<evidence type="ECO:0000256" key="1">
    <source>
        <dbReference type="ARBA" id="ARBA00001937"/>
    </source>
</evidence>
<keyword evidence="5" id="KW-0456">Lyase</keyword>
<evidence type="ECO:0000259" key="8">
    <source>
        <dbReference type="Pfam" id="PF16363"/>
    </source>
</evidence>
<dbReference type="Gene3D" id="3.90.25.10">
    <property type="entry name" value="UDP-galactose 4-epimerase, domain 1"/>
    <property type="match status" value="1"/>
</dbReference>
<evidence type="ECO:0000256" key="6">
    <source>
        <dbReference type="ARBA" id="ARBA00031085"/>
    </source>
</evidence>
<dbReference type="InterPro" id="IPR036291">
    <property type="entry name" value="NAD(P)-bd_dom_sf"/>
</dbReference>
<feature type="chain" id="PRO_5025522524" description="GDP-mannose 4,6-dehydratase" evidence="7">
    <location>
        <begin position="19"/>
        <end position="253"/>
    </location>
</feature>
<keyword evidence="7" id="KW-0732">Signal</keyword>
<comment type="pathway">
    <text evidence="2">Nucleotide-sugar biosynthesis; GDP-L-fucose biosynthesis via de novo pathway; GDP-L-fucose from GDP-alpha-D-mannose: step 1/2.</text>
</comment>
<proteinExistence type="inferred from homology"/>
<comment type="similarity">
    <text evidence="3">Belongs to the NAD(P)-dependent epimerase/dehydratase family. GDP-mannose 4,6-dehydratase subfamily.</text>
</comment>
<dbReference type="FunCoup" id="A0A673W1G5">
    <property type="interactions" value="1416"/>
</dbReference>
<sequence>MYSTCVCVCVCMCVCIHSQPPTHFRCADSAPTAQSRSVDHDQLGFTRLNVILSSKGLMCGLTKSVKFYQASTSELYGKVQAKFYKASNWGTLREGAAKLYAWIVVNFREAYNLVAVNGILFNRESPRRYEHWANFVTRKISRSVAKVHLGQLESISLGNLDSKRDWDHAKDYVERTWLAIATGDVHSVRDLVEKSNGWEGKDENEVGRCQSTGVYYRPTEVLSQLGVCVCAYACVRVCVCVRVRVCVFDVGEV</sequence>
<organism evidence="9 10">
    <name type="scientific">Salmo trutta</name>
    <name type="common">Brown trout</name>
    <dbReference type="NCBI Taxonomy" id="8032"/>
    <lineage>
        <taxon>Eukaryota</taxon>
        <taxon>Metazoa</taxon>
        <taxon>Chordata</taxon>
        <taxon>Craniata</taxon>
        <taxon>Vertebrata</taxon>
        <taxon>Euteleostomi</taxon>
        <taxon>Actinopterygii</taxon>
        <taxon>Neopterygii</taxon>
        <taxon>Teleostei</taxon>
        <taxon>Protacanthopterygii</taxon>
        <taxon>Salmoniformes</taxon>
        <taxon>Salmonidae</taxon>
        <taxon>Salmoninae</taxon>
        <taxon>Salmo</taxon>
    </lineage>
</organism>
<dbReference type="EC" id="4.2.1.47" evidence="4"/>